<feature type="region of interest" description="Disordered" evidence="1">
    <location>
        <begin position="30"/>
        <end position="58"/>
    </location>
</feature>
<protein>
    <submittedName>
        <fullName evidence="3">Uncharacterized protein</fullName>
    </submittedName>
</protein>
<organism evidence="3 4">
    <name type="scientific">Nocardia jiangxiensis</name>
    <dbReference type="NCBI Taxonomy" id="282685"/>
    <lineage>
        <taxon>Bacteria</taxon>
        <taxon>Bacillati</taxon>
        <taxon>Actinomycetota</taxon>
        <taxon>Actinomycetes</taxon>
        <taxon>Mycobacteriales</taxon>
        <taxon>Nocardiaceae</taxon>
        <taxon>Nocardia</taxon>
    </lineage>
</organism>
<reference evidence="3 4" key="1">
    <citation type="submission" date="2024-10" db="EMBL/GenBank/DDBJ databases">
        <title>The Natural Products Discovery Center: Release of the First 8490 Sequenced Strains for Exploring Actinobacteria Biosynthetic Diversity.</title>
        <authorList>
            <person name="Kalkreuter E."/>
            <person name="Kautsar S.A."/>
            <person name="Yang D."/>
            <person name="Bader C.D."/>
            <person name="Teijaro C.N."/>
            <person name="Fluegel L."/>
            <person name="Davis C.M."/>
            <person name="Simpson J.R."/>
            <person name="Lauterbach L."/>
            <person name="Steele A.D."/>
            <person name="Gui C."/>
            <person name="Meng S."/>
            <person name="Li G."/>
            <person name="Viehrig K."/>
            <person name="Ye F."/>
            <person name="Su P."/>
            <person name="Kiefer A.F."/>
            <person name="Nichols A."/>
            <person name="Cepeda A.J."/>
            <person name="Yan W."/>
            <person name="Fan B."/>
            <person name="Jiang Y."/>
            <person name="Adhikari A."/>
            <person name="Zheng C.-J."/>
            <person name="Schuster L."/>
            <person name="Cowan T.M."/>
            <person name="Smanski M.J."/>
            <person name="Chevrette M.G."/>
            <person name="De Carvalho L.P.S."/>
            <person name="Shen B."/>
        </authorList>
    </citation>
    <scope>NUCLEOTIDE SEQUENCE [LARGE SCALE GENOMIC DNA]</scope>
    <source>
        <strain evidence="3 4">NPDC002593</strain>
    </source>
</reference>
<feature type="compositionally biased region" description="Basic and acidic residues" evidence="1">
    <location>
        <begin position="34"/>
        <end position="46"/>
    </location>
</feature>
<keyword evidence="4" id="KW-1185">Reference proteome</keyword>
<evidence type="ECO:0000256" key="2">
    <source>
        <dbReference type="SAM" id="SignalP"/>
    </source>
</evidence>
<dbReference type="RefSeq" id="WP_040817047.1">
    <property type="nucleotide sequence ID" value="NZ_JBIAQY010000003.1"/>
</dbReference>
<dbReference type="Proteomes" id="UP001601992">
    <property type="component" value="Unassembled WGS sequence"/>
</dbReference>
<evidence type="ECO:0000313" key="4">
    <source>
        <dbReference type="Proteomes" id="UP001601992"/>
    </source>
</evidence>
<feature type="chain" id="PRO_5047463574" evidence="2">
    <location>
        <begin position="25"/>
        <end position="90"/>
    </location>
</feature>
<gene>
    <name evidence="3" type="ORF">ACFYXQ_10965</name>
</gene>
<comment type="caution">
    <text evidence="3">The sequence shown here is derived from an EMBL/GenBank/DDBJ whole genome shotgun (WGS) entry which is preliminary data.</text>
</comment>
<evidence type="ECO:0000256" key="1">
    <source>
        <dbReference type="SAM" id="MobiDB-lite"/>
    </source>
</evidence>
<dbReference type="EMBL" id="JBIAQY010000003">
    <property type="protein sequence ID" value="MFF3568282.1"/>
    <property type="molecule type" value="Genomic_DNA"/>
</dbReference>
<keyword evidence="2" id="KW-0732">Signal</keyword>
<evidence type="ECO:0000313" key="3">
    <source>
        <dbReference type="EMBL" id="MFF3568282.1"/>
    </source>
</evidence>
<feature type="signal peptide" evidence="2">
    <location>
        <begin position="1"/>
        <end position="24"/>
    </location>
</feature>
<accession>A0ABW6RW98</accession>
<name>A0ABW6RW98_9NOCA</name>
<proteinExistence type="predicted"/>
<sequence length="90" mass="9376">MARVAVAGALAAVPLAAVAGPALADTIAPSATQVDRHHDDWDHHDGPGFPGLPGPDWNHGWDHHDWDHGLPGWGHGWNHGPWAPPTGSAG</sequence>